<feature type="non-terminal residue" evidence="1">
    <location>
        <position position="211"/>
    </location>
</feature>
<dbReference type="EMBL" id="UINC01175948">
    <property type="protein sequence ID" value="SVD82852.1"/>
    <property type="molecule type" value="Genomic_DNA"/>
</dbReference>
<dbReference type="InterPro" id="IPR007497">
    <property type="entry name" value="SIMPL/DUF541"/>
</dbReference>
<name>A0A382YHT1_9ZZZZ</name>
<protein>
    <recommendedName>
        <fullName evidence="2">SIMPL domain-containing protein</fullName>
    </recommendedName>
</protein>
<proteinExistence type="predicted"/>
<dbReference type="InterPro" id="IPR052022">
    <property type="entry name" value="26kDa_periplasmic_antigen"/>
</dbReference>
<dbReference type="Gene3D" id="3.30.70.2970">
    <property type="entry name" value="Protein of unknown function (DUF541), domain 2"/>
    <property type="match status" value="1"/>
</dbReference>
<organism evidence="1">
    <name type="scientific">marine metagenome</name>
    <dbReference type="NCBI Taxonomy" id="408172"/>
    <lineage>
        <taxon>unclassified sequences</taxon>
        <taxon>metagenomes</taxon>
        <taxon>ecological metagenomes</taxon>
    </lineage>
</organism>
<dbReference type="PANTHER" id="PTHR34387">
    <property type="entry name" value="SLR1258 PROTEIN"/>
    <property type="match status" value="1"/>
</dbReference>
<accession>A0A382YHT1</accession>
<evidence type="ECO:0008006" key="2">
    <source>
        <dbReference type="Google" id="ProtNLM"/>
    </source>
</evidence>
<dbReference type="Pfam" id="PF04402">
    <property type="entry name" value="SIMPL"/>
    <property type="match status" value="1"/>
</dbReference>
<dbReference type="PANTHER" id="PTHR34387:SF1">
    <property type="entry name" value="PERIPLASMIC IMMUNOGENIC PROTEIN"/>
    <property type="match status" value="1"/>
</dbReference>
<sequence>MKKTSIKKAILLAIAALLWPIASSAADVASPHVTVYGTATTEVTPDLMNWRLRVRNQEAGLEKVAQAHSALVKAVLDYLNQQKLPKGSVQTSGMEFGENWVYKARTKVKEGYVASTDISFKIIDLKKYKDLWIGISSLPNVSLTGVYYDHSKRIEFRNETRKKALLAAKKKAEALALALGSKIGKPLFIEEELLRYSVSGANFSNSITTEE</sequence>
<gene>
    <name evidence="1" type="ORF">METZ01_LOCUS435706</name>
</gene>
<dbReference type="GO" id="GO:0006974">
    <property type="term" value="P:DNA damage response"/>
    <property type="evidence" value="ECO:0007669"/>
    <property type="project" value="TreeGrafter"/>
</dbReference>
<dbReference type="AlphaFoldDB" id="A0A382YHT1"/>
<reference evidence="1" key="1">
    <citation type="submission" date="2018-05" db="EMBL/GenBank/DDBJ databases">
        <authorList>
            <person name="Lanie J.A."/>
            <person name="Ng W.-L."/>
            <person name="Kazmierczak K.M."/>
            <person name="Andrzejewski T.M."/>
            <person name="Davidsen T.M."/>
            <person name="Wayne K.J."/>
            <person name="Tettelin H."/>
            <person name="Glass J.I."/>
            <person name="Rusch D."/>
            <person name="Podicherti R."/>
            <person name="Tsui H.-C.T."/>
            <person name="Winkler M.E."/>
        </authorList>
    </citation>
    <scope>NUCLEOTIDE SEQUENCE</scope>
</reference>
<evidence type="ECO:0000313" key="1">
    <source>
        <dbReference type="EMBL" id="SVD82852.1"/>
    </source>
</evidence>